<dbReference type="EMBL" id="GBRH01237069">
    <property type="protein sequence ID" value="JAD60826.1"/>
    <property type="molecule type" value="Transcribed_RNA"/>
</dbReference>
<dbReference type="AlphaFoldDB" id="A0A0A9BBV8"/>
<accession>A0A0A9BBV8</accession>
<evidence type="ECO:0000313" key="1">
    <source>
        <dbReference type="EMBL" id="JAD60826.1"/>
    </source>
</evidence>
<name>A0A0A9BBV8_ARUDO</name>
<reference evidence="1" key="1">
    <citation type="submission" date="2014-09" db="EMBL/GenBank/DDBJ databases">
        <authorList>
            <person name="Magalhaes I.L.F."/>
            <person name="Oliveira U."/>
            <person name="Santos F.R."/>
            <person name="Vidigal T.H.D.A."/>
            <person name="Brescovit A.D."/>
            <person name="Santos A.J."/>
        </authorList>
    </citation>
    <scope>NUCLEOTIDE SEQUENCE</scope>
    <source>
        <tissue evidence="1">Shoot tissue taken approximately 20 cm above the soil surface</tissue>
    </source>
</reference>
<reference evidence="1" key="2">
    <citation type="journal article" date="2015" name="Data Brief">
        <title>Shoot transcriptome of the giant reed, Arundo donax.</title>
        <authorList>
            <person name="Barrero R.A."/>
            <person name="Guerrero F.D."/>
            <person name="Moolhuijzen P."/>
            <person name="Goolsby J.A."/>
            <person name="Tidwell J."/>
            <person name="Bellgard S.E."/>
            <person name="Bellgard M.I."/>
        </authorList>
    </citation>
    <scope>NUCLEOTIDE SEQUENCE</scope>
    <source>
        <tissue evidence="1">Shoot tissue taken approximately 20 cm above the soil surface</tissue>
    </source>
</reference>
<protein>
    <submittedName>
        <fullName evidence="1">Uncharacterized protein</fullName>
    </submittedName>
</protein>
<organism evidence="1">
    <name type="scientific">Arundo donax</name>
    <name type="common">Giant reed</name>
    <name type="synonym">Donax arundinaceus</name>
    <dbReference type="NCBI Taxonomy" id="35708"/>
    <lineage>
        <taxon>Eukaryota</taxon>
        <taxon>Viridiplantae</taxon>
        <taxon>Streptophyta</taxon>
        <taxon>Embryophyta</taxon>
        <taxon>Tracheophyta</taxon>
        <taxon>Spermatophyta</taxon>
        <taxon>Magnoliopsida</taxon>
        <taxon>Liliopsida</taxon>
        <taxon>Poales</taxon>
        <taxon>Poaceae</taxon>
        <taxon>PACMAD clade</taxon>
        <taxon>Arundinoideae</taxon>
        <taxon>Arundineae</taxon>
        <taxon>Arundo</taxon>
    </lineage>
</organism>
<proteinExistence type="predicted"/>
<sequence>MQLHLAEVTVIASIKQGALPPPPFYAPLMIITTLDGTRKVQHAQMQNSLMAIISGSAHTLNTKW</sequence>